<feature type="chain" id="PRO_5015727810" description="Adhesin domain-containing protein" evidence="1">
    <location>
        <begin position="24"/>
        <end position="542"/>
    </location>
</feature>
<dbReference type="RefSeq" id="WP_105216638.1">
    <property type="nucleotide sequence ID" value="NZ_CP027062.1"/>
</dbReference>
<evidence type="ECO:0000256" key="1">
    <source>
        <dbReference type="SAM" id="SignalP"/>
    </source>
</evidence>
<feature type="signal peptide" evidence="1">
    <location>
        <begin position="1"/>
        <end position="23"/>
    </location>
</feature>
<reference evidence="2 3" key="1">
    <citation type="submission" date="2018-02" db="EMBL/GenBank/DDBJ databases">
        <title>Genomic analysis of the strain RR4-38 isolated from a seawater recirculating aquaculture system.</title>
        <authorList>
            <person name="Kim Y.-S."/>
            <person name="Jang Y.H."/>
            <person name="Kim K.-H."/>
        </authorList>
    </citation>
    <scope>NUCLEOTIDE SEQUENCE [LARGE SCALE GENOMIC DNA]</scope>
    <source>
        <strain evidence="2 3">RR4-38</strain>
    </source>
</reference>
<dbReference type="OrthoDB" id="1420424at2"/>
<gene>
    <name evidence="2" type="ORF">C5O00_09525</name>
</gene>
<sequence>MRTIQYKVLIAVALLLGSTTLVAQVKETERFNVNEDVVVSVNTSYTNVIFETWNKNEVEVTASVDGDDLTQKEKQEILDNWDYEVLGSSKQVRITSNTGGGWMGMDHLSGFKGLHGLEALKALENMDMLKDMPKFVMPDFDFNFNDNFNFDVETPELDEFPKWPFSGERPNFKDGSEYNHYNVQHGKGTTFDRGEYKKNKQAYVDKLNKKHNSKVTVRQVDDWLVEVDDWSANVEKVMEEWGENFGKQFGEKFGADFEEKMEKWGEEFGEKFGKDMEKWGEEFGEKFGKDMEKWGEDFGKEMEEWAKHFEEQGGNYSQQIMTDPYGNKTIIIQGDKKGEYKKVKAIKTIRIKMPKGSKTEINVRHGEIKMADAYNVRATLNYSPFTANSIDGGNTLINAAYAPVTVNLWNNGNLLVKYIDECRINKVKRIDLESNSSNVDINYVSDVAILSGSFGDIRINAVDDGFNTIRLDLDNTDAFISIPNTSFTFDFNGKRSTLLYPKSMALDSRKQNGLVLISGYNQNSRSNKSFTINAAYSNIKLQ</sequence>
<name>A0A2S0HXI4_9FLAO</name>
<keyword evidence="1" id="KW-0732">Signal</keyword>
<organism evidence="2 3">
    <name type="scientific">Pukyongia salina</name>
    <dbReference type="NCBI Taxonomy" id="2094025"/>
    <lineage>
        <taxon>Bacteria</taxon>
        <taxon>Pseudomonadati</taxon>
        <taxon>Bacteroidota</taxon>
        <taxon>Flavobacteriia</taxon>
        <taxon>Flavobacteriales</taxon>
        <taxon>Flavobacteriaceae</taxon>
        <taxon>Pukyongia</taxon>
    </lineage>
</organism>
<dbReference type="KEGG" id="aue:C5O00_09525"/>
<protein>
    <recommendedName>
        <fullName evidence="4">Adhesin domain-containing protein</fullName>
    </recommendedName>
</protein>
<keyword evidence="3" id="KW-1185">Reference proteome</keyword>
<accession>A0A2S0HXI4</accession>
<evidence type="ECO:0000313" key="2">
    <source>
        <dbReference type="EMBL" id="AVI51397.1"/>
    </source>
</evidence>
<dbReference type="AlphaFoldDB" id="A0A2S0HXI4"/>
<evidence type="ECO:0000313" key="3">
    <source>
        <dbReference type="Proteomes" id="UP000238442"/>
    </source>
</evidence>
<dbReference type="EMBL" id="CP027062">
    <property type="protein sequence ID" value="AVI51397.1"/>
    <property type="molecule type" value="Genomic_DNA"/>
</dbReference>
<dbReference type="Proteomes" id="UP000238442">
    <property type="component" value="Chromosome"/>
</dbReference>
<evidence type="ECO:0008006" key="4">
    <source>
        <dbReference type="Google" id="ProtNLM"/>
    </source>
</evidence>
<proteinExistence type="predicted"/>